<dbReference type="EMBL" id="JH651384">
    <property type="protein sequence ID" value="EIJ33512.1"/>
    <property type="molecule type" value="Genomic_DNA"/>
</dbReference>
<dbReference type="PANTHER" id="PTHR21320">
    <property type="entry name" value="CYTOCHROME C OXIDASE ASSEMBLY PROTEIN COX11-RELATED"/>
    <property type="match status" value="1"/>
</dbReference>
<keyword evidence="9 10" id="KW-0472">Membrane</keyword>
<dbReference type="AlphaFoldDB" id="A0A656HBJ3"/>
<dbReference type="OrthoDB" id="9804841at2"/>
<dbReference type="SUPFAM" id="SSF110111">
    <property type="entry name" value="Ctag/Cox11"/>
    <property type="match status" value="1"/>
</dbReference>
<evidence type="ECO:0000256" key="9">
    <source>
        <dbReference type="ARBA" id="ARBA00023136"/>
    </source>
</evidence>
<evidence type="ECO:0000256" key="3">
    <source>
        <dbReference type="ARBA" id="ARBA00009620"/>
    </source>
</evidence>
<comment type="subcellular location">
    <subcellularLocation>
        <location evidence="2">Cell inner membrane</location>
        <topology evidence="2">Single-pass type II membrane protein</topology>
        <orientation evidence="2">Periplasmic side</orientation>
    </subcellularLocation>
</comment>
<dbReference type="NCBIfam" id="NF003465">
    <property type="entry name" value="PRK05089.1"/>
    <property type="match status" value="1"/>
</dbReference>
<sequence length="182" mass="20064">MDERTAQNRKTTVRLGLVVAGMFAFGFAMVPLYGLICEVGGINGVAGSAGGRVADTAAFAEDKSRQITVQFDSTVNANLPWEFHPMTRTVQVHPGELATVSYYVKNTTDRLITGQAVPGITPWQVTQHFKKLECFCFTQQTLQPGEEKEMPVRFAIDPAVSAEYETVTLSYTFMNTEQVSKN</sequence>
<dbReference type="GO" id="GO:0005886">
    <property type="term" value="C:plasma membrane"/>
    <property type="evidence" value="ECO:0007669"/>
    <property type="project" value="UniProtKB-SubCell"/>
</dbReference>
<protein>
    <recommendedName>
        <fullName evidence="4">Cytochrome c oxidase assembly protein CtaG</fullName>
    </recommendedName>
</protein>
<evidence type="ECO:0000256" key="8">
    <source>
        <dbReference type="ARBA" id="ARBA00023008"/>
    </source>
</evidence>
<dbReference type="RefSeq" id="WP_002707463.1">
    <property type="nucleotide sequence ID" value="NZ_JH651384.1"/>
</dbReference>
<comment type="similarity">
    <text evidence="3">Belongs to the COX11/CtaG family.</text>
</comment>
<keyword evidence="6" id="KW-0735">Signal-anchor</keyword>
<reference evidence="12" key="1">
    <citation type="journal article" date="2011" name="Stand. Genomic Sci.">
        <title>Genome sequence of the filamentous, gliding Thiothrix nivea neotype strain (JP2(T)).</title>
        <authorList>
            <person name="Lapidus A."/>
            <person name="Nolan M."/>
            <person name="Lucas S."/>
            <person name="Glavina Del Rio T."/>
            <person name="Tice H."/>
            <person name="Cheng J.F."/>
            <person name="Tapia R."/>
            <person name="Han C."/>
            <person name="Goodwin L."/>
            <person name="Pitluck S."/>
            <person name="Liolios K."/>
            <person name="Pagani I."/>
            <person name="Ivanova N."/>
            <person name="Huntemann M."/>
            <person name="Mavromatis K."/>
            <person name="Mikhailova N."/>
            <person name="Pati A."/>
            <person name="Chen A."/>
            <person name="Palaniappan K."/>
            <person name="Land M."/>
            <person name="Brambilla E.M."/>
            <person name="Rohde M."/>
            <person name="Abt B."/>
            <person name="Verbarg S."/>
            <person name="Goker M."/>
            <person name="Bristow J."/>
            <person name="Eisen J.A."/>
            <person name="Markowitz V."/>
            <person name="Hugenholtz P."/>
            <person name="Kyrpides N.C."/>
            <person name="Klenk H.P."/>
            <person name="Woyke T."/>
        </authorList>
    </citation>
    <scope>NUCLEOTIDE SEQUENCE [LARGE SCALE GENOMIC DNA]</scope>
    <source>
        <strain evidence="12">ATCC 35100 / DSM 5205 / JP2</strain>
    </source>
</reference>
<evidence type="ECO:0000256" key="6">
    <source>
        <dbReference type="ARBA" id="ARBA00022968"/>
    </source>
</evidence>
<evidence type="ECO:0000313" key="12">
    <source>
        <dbReference type="Proteomes" id="UP000005317"/>
    </source>
</evidence>
<keyword evidence="8" id="KW-0186">Copper</keyword>
<name>A0A656HBJ3_THINJ</name>
<evidence type="ECO:0000313" key="11">
    <source>
        <dbReference type="EMBL" id="EIJ33512.1"/>
    </source>
</evidence>
<dbReference type="Pfam" id="PF04442">
    <property type="entry name" value="CtaG_Cox11"/>
    <property type="match status" value="1"/>
</dbReference>
<dbReference type="Proteomes" id="UP000005317">
    <property type="component" value="Unassembled WGS sequence"/>
</dbReference>
<evidence type="ECO:0000256" key="2">
    <source>
        <dbReference type="ARBA" id="ARBA00004382"/>
    </source>
</evidence>
<dbReference type="InterPro" id="IPR007533">
    <property type="entry name" value="Cyt_c_oxidase_assmbl_CtaG"/>
</dbReference>
<evidence type="ECO:0000256" key="7">
    <source>
        <dbReference type="ARBA" id="ARBA00022989"/>
    </source>
</evidence>
<dbReference type="PIRSF" id="PIRSF005413">
    <property type="entry name" value="COX11"/>
    <property type="match status" value="1"/>
</dbReference>
<gene>
    <name evidence="11" type="ORF">Thini_0884</name>
</gene>
<proteinExistence type="inferred from homology"/>
<evidence type="ECO:0000256" key="5">
    <source>
        <dbReference type="ARBA" id="ARBA00022692"/>
    </source>
</evidence>
<feature type="transmembrane region" description="Helical" evidence="10">
    <location>
        <begin position="12"/>
        <end position="36"/>
    </location>
</feature>
<dbReference type="GO" id="GO:0005507">
    <property type="term" value="F:copper ion binding"/>
    <property type="evidence" value="ECO:0007669"/>
    <property type="project" value="InterPro"/>
</dbReference>
<comment type="function">
    <text evidence="1">Exerts its effect at some terminal stage of cytochrome c oxidase synthesis, probably by being involved in the insertion of the copper B into subunit I.</text>
</comment>
<evidence type="ECO:0000256" key="1">
    <source>
        <dbReference type="ARBA" id="ARBA00004007"/>
    </source>
</evidence>
<dbReference type="Gene3D" id="2.60.370.10">
    <property type="entry name" value="Ctag/Cox11"/>
    <property type="match status" value="1"/>
</dbReference>
<dbReference type="PANTHER" id="PTHR21320:SF3">
    <property type="entry name" value="CYTOCHROME C OXIDASE ASSEMBLY PROTEIN COX11, MITOCHONDRIAL-RELATED"/>
    <property type="match status" value="1"/>
</dbReference>
<evidence type="ECO:0000256" key="4">
    <source>
        <dbReference type="ARBA" id="ARBA00015384"/>
    </source>
</evidence>
<evidence type="ECO:0000256" key="10">
    <source>
        <dbReference type="SAM" id="Phobius"/>
    </source>
</evidence>
<organism evidence="11 12">
    <name type="scientific">Thiothrix nivea (strain ATCC 35100 / DSM 5205 / JP2)</name>
    <dbReference type="NCBI Taxonomy" id="870187"/>
    <lineage>
        <taxon>Bacteria</taxon>
        <taxon>Pseudomonadati</taxon>
        <taxon>Pseudomonadota</taxon>
        <taxon>Gammaproteobacteria</taxon>
        <taxon>Thiotrichales</taxon>
        <taxon>Thiotrichaceae</taxon>
        <taxon>Thiothrix</taxon>
    </lineage>
</organism>
<accession>A0A656HBJ3</accession>
<dbReference type="InterPro" id="IPR023471">
    <property type="entry name" value="CtaG/Cox11_dom_sf"/>
</dbReference>
<keyword evidence="7 10" id="KW-1133">Transmembrane helix</keyword>
<keyword evidence="12" id="KW-1185">Reference proteome</keyword>
<keyword evidence="5 10" id="KW-0812">Transmembrane</keyword>